<keyword evidence="2" id="KW-0449">Lipoprotein</keyword>
<dbReference type="Proteomes" id="UP000186002">
    <property type="component" value="Unassembled WGS sequence"/>
</dbReference>
<dbReference type="Pfam" id="PF10054">
    <property type="entry name" value="DUF2291"/>
    <property type="match status" value="1"/>
</dbReference>
<evidence type="ECO:0000313" key="3">
    <source>
        <dbReference type="Proteomes" id="UP000186002"/>
    </source>
</evidence>
<dbReference type="AlphaFoldDB" id="A0A1M7F250"/>
<gene>
    <name evidence="2" type="ORF">SAMN05444272_1469</name>
</gene>
<dbReference type="InterPro" id="IPR036215">
    <property type="entry name" value="TM0957-like_sf"/>
</dbReference>
<dbReference type="EMBL" id="FRBW01000002">
    <property type="protein sequence ID" value="SHL98125.1"/>
    <property type="molecule type" value="Genomic_DNA"/>
</dbReference>
<name>A0A1M7F250_9HYPH</name>
<reference evidence="2 3" key="1">
    <citation type="submission" date="2016-11" db="EMBL/GenBank/DDBJ databases">
        <authorList>
            <person name="Jaros S."/>
            <person name="Januszkiewicz K."/>
            <person name="Wedrychowicz H."/>
        </authorList>
    </citation>
    <scope>NUCLEOTIDE SEQUENCE [LARGE SCALE GENOMIC DNA]</scope>
    <source>
        <strain evidence="2 3">DSM 22153</strain>
    </source>
</reference>
<organism evidence="2 3">
    <name type="scientific">Roseibium suaedae</name>
    <dbReference type="NCBI Taxonomy" id="735517"/>
    <lineage>
        <taxon>Bacteria</taxon>
        <taxon>Pseudomonadati</taxon>
        <taxon>Pseudomonadota</taxon>
        <taxon>Alphaproteobacteria</taxon>
        <taxon>Hyphomicrobiales</taxon>
        <taxon>Stappiaceae</taxon>
        <taxon>Roseibium</taxon>
    </lineage>
</organism>
<protein>
    <submittedName>
        <fullName evidence="2">Predicted lipoprotein</fullName>
    </submittedName>
</protein>
<evidence type="ECO:0000313" key="2">
    <source>
        <dbReference type="EMBL" id="SHL98125.1"/>
    </source>
</evidence>
<dbReference type="PROSITE" id="PS51257">
    <property type="entry name" value="PROKAR_LIPOPROTEIN"/>
    <property type="match status" value="1"/>
</dbReference>
<keyword evidence="3" id="KW-1185">Reference proteome</keyword>
<evidence type="ECO:0000256" key="1">
    <source>
        <dbReference type="SAM" id="SignalP"/>
    </source>
</evidence>
<accession>A0A1M7F250</accession>
<keyword evidence="1" id="KW-0732">Signal</keyword>
<feature type="signal peptide" evidence="1">
    <location>
        <begin position="1"/>
        <end position="18"/>
    </location>
</feature>
<sequence length="214" mass="22612">MKPFPLLALGLAASLALAGCKIVKNEPEGEKAIAADASGDDARTAQRIADTFESKLLPLVNDTALPLPDLRKALAGGLDAAGKAHGNRGAGAGAAWNFAVKGEGKVVSAKLDSRARWIGLDTDGDNQQDVTVQLGPVIKGSAMRDIAAFYNFDDFRDQIEFAKLGRAINDELSKRISVPDGDLTGRTVRFTGVVPLKKADEEFTVTPSKIEVLP</sequence>
<feature type="chain" id="PRO_5013065293" evidence="1">
    <location>
        <begin position="19"/>
        <end position="214"/>
    </location>
</feature>
<proteinExistence type="predicted"/>
<dbReference type="InterPro" id="IPR014582">
    <property type="entry name" value="UCP033535_lipo"/>
</dbReference>
<dbReference type="RefSeq" id="WP_073011275.1">
    <property type="nucleotide sequence ID" value="NZ_FRBW01000002.1"/>
</dbReference>
<dbReference type="SUPFAM" id="SSF141318">
    <property type="entry name" value="TM0957-like"/>
    <property type="match status" value="1"/>
</dbReference>
<dbReference type="OrthoDB" id="6631333at2"/>
<dbReference type="PIRSF" id="PIRSF033535">
    <property type="entry name" value="UCP033535_plp"/>
    <property type="match status" value="1"/>
</dbReference>
<dbReference type="STRING" id="735517.SAMN05444272_1469"/>